<organism evidence="2">
    <name type="scientific">viral metagenome</name>
    <dbReference type="NCBI Taxonomy" id="1070528"/>
    <lineage>
        <taxon>unclassified sequences</taxon>
        <taxon>metagenomes</taxon>
        <taxon>organismal metagenomes</taxon>
    </lineage>
</organism>
<reference evidence="2" key="1">
    <citation type="journal article" date="2020" name="Nature">
        <title>Giant virus diversity and host interactions through global metagenomics.</title>
        <authorList>
            <person name="Schulz F."/>
            <person name="Roux S."/>
            <person name="Paez-Espino D."/>
            <person name="Jungbluth S."/>
            <person name="Walsh D.A."/>
            <person name="Denef V.J."/>
            <person name="McMahon K.D."/>
            <person name="Konstantinidis K.T."/>
            <person name="Eloe-Fadrosh E.A."/>
            <person name="Kyrpides N.C."/>
            <person name="Woyke T."/>
        </authorList>
    </citation>
    <scope>NUCLEOTIDE SEQUENCE</scope>
    <source>
        <strain evidence="2">GVMAG-M-3300023179-152</strain>
    </source>
</reference>
<evidence type="ECO:0000256" key="1">
    <source>
        <dbReference type="SAM" id="MobiDB-lite"/>
    </source>
</evidence>
<proteinExistence type="predicted"/>
<sequence length="194" mass="22829">MNKHLFVTENREIVENLKVGQMFSAYDSPLLFNDHRNEVSGPANIVYLHQSQQNPNRLYFLVILKNGNNVFWAETKKNIETGLDRGWFKKTNRKLINDAVLQQIRLPKDIENVKIVSDETELKLPVNIQNNLLTFLGQPDNIEHIPLQEDEQKTDENEQKAGKRNKSKKNTRKSRKTTKSRKQKKDRKSRKHRK</sequence>
<name>A0A6C0EB15_9ZZZZ</name>
<evidence type="ECO:0000313" key="2">
    <source>
        <dbReference type="EMBL" id="QHT25459.1"/>
    </source>
</evidence>
<feature type="compositionally biased region" description="Basic residues" evidence="1">
    <location>
        <begin position="162"/>
        <end position="194"/>
    </location>
</feature>
<dbReference type="AlphaFoldDB" id="A0A6C0EB15"/>
<feature type="region of interest" description="Disordered" evidence="1">
    <location>
        <begin position="146"/>
        <end position="194"/>
    </location>
</feature>
<accession>A0A6C0EB15</accession>
<protein>
    <submittedName>
        <fullName evidence="2">Uncharacterized protein</fullName>
    </submittedName>
</protein>
<dbReference type="EMBL" id="MN739767">
    <property type="protein sequence ID" value="QHT25459.1"/>
    <property type="molecule type" value="Genomic_DNA"/>
</dbReference>
<feature type="compositionally biased region" description="Basic and acidic residues" evidence="1">
    <location>
        <begin position="146"/>
        <end position="161"/>
    </location>
</feature>